<comment type="pathway">
    <text evidence="3">Phospholipid metabolism; CDP-diacylglycerol biosynthesis; CDP-diacylglycerol from sn-glycerol 3-phosphate: step 3/3.</text>
</comment>
<keyword evidence="16" id="KW-0594">Phospholipid biosynthesis</keyword>
<evidence type="ECO:0000256" key="12">
    <source>
        <dbReference type="ARBA" id="ARBA00022842"/>
    </source>
</evidence>
<evidence type="ECO:0000256" key="17">
    <source>
        <dbReference type="ARBA" id="ARBA00023264"/>
    </source>
</evidence>
<dbReference type="GO" id="GO:0032049">
    <property type="term" value="P:cardiolipin biosynthetic process"/>
    <property type="evidence" value="ECO:0007669"/>
    <property type="project" value="InterPro"/>
</dbReference>
<keyword evidence="17" id="KW-1208">Phospholipid metabolism</keyword>
<comment type="cofactor">
    <cofactor evidence="1">
        <name>Mg(2+)</name>
        <dbReference type="ChEBI" id="CHEBI:18420"/>
    </cofactor>
</comment>
<evidence type="ECO:0000256" key="3">
    <source>
        <dbReference type="ARBA" id="ARBA00005119"/>
    </source>
</evidence>
<dbReference type="UniPathway" id="UPA00557">
    <property type="reaction ID" value="UER00614"/>
</dbReference>
<keyword evidence="8" id="KW-0444">Lipid biosynthesis</keyword>
<evidence type="ECO:0000256" key="13">
    <source>
        <dbReference type="ARBA" id="ARBA00023098"/>
    </source>
</evidence>
<dbReference type="PANTHER" id="PTHR13619">
    <property type="entry name" value="PHOSPHATIDATE CYTIDYLYLTRANSFERASE, MITOCHONDRIAL"/>
    <property type="match status" value="1"/>
</dbReference>
<keyword evidence="12" id="KW-0460">Magnesium</keyword>
<evidence type="ECO:0000256" key="6">
    <source>
        <dbReference type="ARBA" id="ARBA00012487"/>
    </source>
</evidence>
<evidence type="ECO:0000313" key="20">
    <source>
        <dbReference type="Proteomes" id="UP000238350"/>
    </source>
</evidence>
<comment type="caution">
    <text evidence="19">The sequence shown here is derived from an EMBL/GenBank/DDBJ whole genome shotgun (WGS) entry which is preliminary data.</text>
</comment>
<dbReference type="GO" id="GO:0004605">
    <property type="term" value="F:phosphatidate cytidylyltransferase activity"/>
    <property type="evidence" value="ECO:0007669"/>
    <property type="project" value="UniProtKB-EC"/>
</dbReference>
<evidence type="ECO:0000256" key="1">
    <source>
        <dbReference type="ARBA" id="ARBA00001946"/>
    </source>
</evidence>
<dbReference type="OrthoDB" id="341477at2759"/>
<evidence type="ECO:0000256" key="16">
    <source>
        <dbReference type="ARBA" id="ARBA00023209"/>
    </source>
</evidence>
<evidence type="ECO:0000256" key="7">
    <source>
        <dbReference type="ARBA" id="ARBA00018337"/>
    </source>
</evidence>
<dbReference type="EC" id="2.7.7.41" evidence="6"/>
<keyword evidence="20" id="KW-1185">Reference proteome</keyword>
<dbReference type="GeneID" id="36518052"/>
<evidence type="ECO:0000256" key="15">
    <source>
        <dbReference type="ARBA" id="ARBA00023136"/>
    </source>
</evidence>
<evidence type="ECO:0000256" key="9">
    <source>
        <dbReference type="ARBA" id="ARBA00022679"/>
    </source>
</evidence>
<comment type="subcellular location">
    <subcellularLocation>
        <location evidence="2">Mitochondrion inner membrane</location>
        <topology evidence="2">Peripheral membrane protein</topology>
        <orientation evidence="2">Matrix side</orientation>
    </subcellularLocation>
</comment>
<evidence type="ECO:0000256" key="5">
    <source>
        <dbReference type="ARBA" id="ARBA00005458"/>
    </source>
</evidence>
<dbReference type="STRING" id="45607.A0A2T0FNX0"/>
<protein>
    <recommendedName>
        <fullName evidence="7">Phosphatidate cytidylyltransferase, mitochondrial</fullName>
        <ecNumber evidence="6">2.7.7.41</ecNumber>
    </recommendedName>
    <alternativeName>
        <fullName evidence="18">CDP-diacylglycerol synthase</fullName>
    </alternativeName>
</protein>
<dbReference type="AlphaFoldDB" id="A0A2T0FNX0"/>
<evidence type="ECO:0000313" key="19">
    <source>
        <dbReference type="EMBL" id="PRT56684.1"/>
    </source>
</evidence>
<evidence type="ECO:0000256" key="11">
    <source>
        <dbReference type="ARBA" id="ARBA00022792"/>
    </source>
</evidence>
<dbReference type="GO" id="GO:0016024">
    <property type="term" value="P:CDP-diacylglycerol biosynthetic process"/>
    <property type="evidence" value="ECO:0007669"/>
    <property type="project" value="UniProtKB-UniPathway"/>
</dbReference>
<keyword evidence="11" id="KW-0999">Mitochondrion inner membrane</keyword>
<evidence type="ECO:0000256" key="14">
    <source>
        <dbReference type="ARBA" id="ARBA00023128"/>
    </source>
</evidence>
<evidence type="ECO:0000256" key="2">
    <source>
        <dbReference type="ARBA" id="ARBA00004443"/>
    </source>
</evidence>
<comment type="similarity">
    <text evidence="5">Belongs to the TAM41 family.</text>
</comment>
<proteinExistence type="inferred from homology"/>
<organism evidence="19 20">
    <name type="scientific">Wickerhamiella sorbophila</name>
    <dbReference type="NCBI Taxonomy" id="45607"/>
    <lineage>
        <taxon>Eukaryota</taxon>
        <taxon>Fungi</taxon>
        <taxon>Dikarya</taxon>
        <taxon>Ascomycota</taxon>
        <taxon>Saccharomycotina</taxon>
        <taxon>Dipodascomycetes</taxon>
        <taxon>Dipodascales</taxon>
        <taxon>Trichomonascaceae</taxon>
        <taxon>Wickerhamiella</taxon>
    </lineage>
</organism>
<evidence type="ECO:0000256" key="4">
    <source>
        <dbReference type="ARBA" id="ARBA00005189"/>
    </source>
</evidence>
<dbReference type="Pfam" id="PF09139">
    <property type="entry name" value="Tam41_Mmp37"/>
    <property type="match status" value="2"/>
</dbReference>
<dbReference type="InterPro" id="IPR015222">
    <property type="entry name" value="Tam41"/>
</dbReference>
<evidence type="ECO:0000256" key="18">
    <source>
        <dbReference type="ARBA" id="ARBA00029893"/>
    </source>
</evidence>
<dbReference type="GO" id="GO:0005743">
    <property type="term" value="C:mitochondrial inner membrane"/>
    <property type="evidence" value="ECO:0007669"/>
    <property type="project" value="UniProtKB-SubCell"/>
</dbReference>
<gene>
    <name evidence="19" type="ORF">B9G98_04304</name>
</gene>
<dbReference type="PANTHER" id="PTHR13619:SF0">
    <property type="entry name" value="PHOSPHATIDATE CYTIDYLYLTRANSFERASE, MITOCHONDRIAL"/>
    <property type="match status" value="1"/>
</dbReference>
<keyword evidence="14" id="KW-0496">Mitochondrion</keyword>
<keyword evidence="9 19" id="KW-0808">Transferase</keyword>
<dbReference type="RefSeq" id="XP_024666629.1">
    <property type="nucleotide sequence ID" value="XM_024810861.1"/>
</dbReference>
<accession>A0A2T0FNX0</accession>
<keyword evidence="10 19" id="KW-0548">Nucleotidyltransferase</keyword>
<dbReference type="EMBL" id="NDIQ01000022">
    <property type="protein sequence ID" value="PRT56684.1"/>
    <property type="molecule type" value="Genomic_DNA"/>
</dbReference>
<name>A0A2T0FNX0_9ASCO</name>
<reference evidence="19 20" key="1">
    <citation type="submission" date="2017-04" db="EMBL/GenBank/DDBJ databases">
        <title>Genome sequencing of [Candida] sorbophila.</title>
        <authorList>
            <person name="Ahn J.O."/>
        </authorList>
    </citation>
    <scope>NUCLEOTIDE SEQUENCE [LARGE SCALE GENOMIC DNA]</scope>
    <source>
        <strain evidence="19 20">DS02</strain>
    </source>
</reference>
<comment type="pathway">
    <text evidence="4">Lipid metabolism.</text>
</comment>
<sequence length="330" mass="37126">MLGRGLRRGFSTARYLLQNLEDARKSTLTAIVDQFREPVAYAAGYGSGVFSQGLAQRNSNTQIDLILGVQDPEKWHAKNIEANPTHYSGLKYFGPSFITFVQDKLGAGVYFNPFCSINGVKVKYGVVSIDRMLDDLQNWRTLYLAGRMHKPLQILRSDDRIDSAQKVNLISAMSLALMLLPKIFSERDLYMKITSISYMGDVRMAIAENPRKIQNIVDNQFKHFRRLYGPIMNHFDLDITGSIDPLASLGPEAKGAAFEHNGSFDKLRKTLPPYFEQKLSKSPFSQQLVTSAVRNTVKWPSFTQSLKGILTAGVGRSAAYSVEKLKKRWS</sequence>
<dbReference type="Proteomes" id="UP000238350">
    <property type="component" value="Unassembled WGS sequence"/>
</dbReference>
<keyword evidence="13" id="KW-0443">Lipid metabolism</keyword>
<keyword evidence="15" id="KW-0472">Membrane</keyword>
<evidence type="ECO:0000256" key="10">
    <source>
        <dbReference type="ARBA" id="ARBA00022695"/>
    </source>
</evidence>
<evidence type="ECO:0000256" key="8">
    <source>
        <dbReference type="ARBA" id="ARBA00022516"/>
    </source>
</evidence>
<dbReference type="PIRSF" id="PIRSF028840">
    <property type="entry name" value="Mmp37"/>
    <property type="match status" value="1"/>
</dbReference>